<evidence type="ECO:0000313" key="11">
    <source>
        <dbReference type="EMBL" id="KAK5080641.1"/>
    </source>
</evidence>
<dbReference type="Proteomes" id="UP001345013">
    <property type="component" value="Unassembled WGS sequence"/>
</dbReference>
<dbReference type="PANTHER" id="PTHR32235">
    <property type="entry name" value="NON-HOMOLOGOUS END-JOINING FACTOR 1"/>
    <property type="match status" value="1"/>
</dbReference>
<feature type="compositionally biased region" description="Basic residues" evidence="8">
    <location>
        <begin position="317"/>
        <end position="326"/>
    </location>
</feature>
<feature type="compositionally biased region" description="Basic and acidic residues" evidence="8">
    <location>
        <begin position="594"/>
        <end position="611"/>
    </location>
</feature>
<dbReference type="Gene3D" id="2.170.210.10">
    <property type="entry name" value="DNA double-strand break repair and VJ recombination XRCC4, N-terminal"/>
    <property type="match status" value="1"/>
</dbReference>
<organism evidence="11 12">
    <name type="scientific">Lithohypha guttulata</name>
    <dbReference type="NCBI Taxonomy" id="1690604"/>
    <lineage>
        <taxon>Eukaryota</taxon>
        <taxon>Fungi</taxon>
        <taxon>Dikarya</taxon>
        <taxon>Ascomycota</taxon>
        <taxon>Pezizomycotina</taxon>
        <taxon>Eurotiomycetes</taxon>
        <taxon>Chaetothyriomycetidae</taxon>
        <taxon>Chaetothyriales</taxon>
        <taxon>Trichomeriaceae</taxon>
        <taxon>Lithohypha</taxon>
    </lineage>
</organism>
<evidence type="ECO:0000313" key="12">
    <source>
        <dbReference type="Proteomes" id="UP001345013"/>
    </source>
</evidence>
<comment type="subcellular location">
    <subcellularLocation>
        <location evidence="1">Nucleus</location>
    </subcellularLocation>
</comment>
<keyword evidence="12" id="KW-1185">Reference proteome</keyword>
<feature type="compositionally biased region" description="Polar residues" evidence="8">
    <location>
        <begin position="394"/>
        <end position="406"/>
    </location>
</feature>
<dbReference type="InterPro" id="IPR053829">
    <property type="entry name" value="XLF-like_CC"/>
</dbReference>
<accession>A0ABR0JZW4</accession>
<evidence type="ECO:0000256" key="4">
    <source>
        <dbReference type="ARBA" id="ARBA00023204"/>
    </source>
</evidence>
<evidence type="ECO:0000259" key="9">
    <source>
        <dbReference type="Pfam" id="PF09302"/>
    </source>
</evidence>
<dbReference type="InterPro" id="IPR052287">
    <property type="entry name" value="NHEJ_factor"/>
</dbReference>
<reference evidence="11 12" key="1">
    <citation type="submission" date="2023-08" db="EMBL/GenBank/DDBJ databases">
        <title>Black Yeasts Isolated from many extreme environments.</title>
        <authorList>
            <person name="Coleine C."/>
            <person name="Stajich J.E."/>
            <person name="Selbmann L."/>
        </authorList>
    </citation>
    <scope>NUCLEOTIDE SEQUENCE [LARGE SCALE GENOMIC DNA]</scope>
    <source>
        <strain evidence="11 12">CCFEE 5885</strain>
    </source>
</reference>
<dbReference type="InterPro" id="IPR015381">
    <property type="entry name" value="XLF-like_N"/>
</dbReference>
<evidence type="ECO:0000256" key="8">
    <source>
        <dbReference type="SAM" id="MobiDB-lite"/>
    </source>
</evidence>
<dbReference type="PANTHER" id="PTHR32235:SF1">
    <property type="entry name" value="NON-HOMOLOGOUS END-JOINING FACTOR 1"/>
    <property type="match status" value="1"/>
</dbReference>
<feature type="compositionally biased region" description="Low complexity" evidence="8">
    <location>
        <begin position="568"/>
        <end position="581"/>
    </location>
</feature>
<dbReference type="InterPro" id="IPR038051">
    <property type="entry name" value="XRCC4-like_N_sf"/>
</dbReference>
<proteinExistence type="inferred from homology"/>
<feature type="compositionally biased region" description="Low complexity" evidence="8">
    <location>
        <begin position="358"/>
        <end position="368"/>
    </location>
</feature>
<dbReference type="Pfam" id="PF21928">
    <property type="entry name" value="XLF_CC"/>
    <property type="match status" value="1"/>
</dbReference>
<feature type="compositionally biased region" description="Low complexity" evidence="8">
    <location>
        <begin position="525"/>
        <end position="541"/>
    </location>
</feature>
<gene>
    <name evidence="11" type="ORF">LTR24_008430</name>
</gene>
<evidence type="ECO:0000256" key="7">
    <source>
        <dbReference type="ARBA" id="ARBA00044529"/>
    </source>
</evidence>
<feature type="domain" description="XLF-like coiled-coil region" evidence="10">
    <location>
        <begin position="128"/>
        <end position="177"/>
    </location>
</feature>
<feature type="compositionally biased region" description="Basic and acidic residues" evidence="8">
    <location>
        <begin position="288"/>
        <end position="316"/>
    </location>
</feature>
<comment type="similarity">
    <text evidence="6">Belongs to the XRCC4-XLF family. XLF subfamily.</text>
</comment>
<feature type="compositionally biased region" description="Polar residues" evidence="8">
    <location>
        <begin position="472"/>
        <end position="483"/>
    </location>
</feature>
<protein>
    <recommendedName>
        <fullName evidence="7">Non-homologous end-joining factor 1</fullName>
    </recommendedName>
</protein>
<keyword evidence="4" id="KW-0234">DNA repair</keyword>
<sequence>MNTKSGWQELKTDRKKQCPKLFYNYAADENGYQLQFTDLIALWTATATADDVRNRARDNRTSIDASQSSQLPVLLKKLKESLAQGSNVLKKDLPSDSETVLLETTLILPRPLEPLEWHFILERQCSGEMAEHILRPCLYEASESMKKIDTLISTIEAKDRVISRLVEKIEASSMDLSLIFPGITGPRARKGQVTVKDAERHVPGLRKFYKREWQEVYKSDSDYANFETAGLFTLAVEKCPKHTPQQHEKWLEKLPKATATTSQVVQAAWYRSSSPVRPSDTDSDYEFETQKKRPTEAVQRRDSHNSSDTESGDGRPAKRQKSSLRRQRLDPNGNGTRSSPGSSPPPLPPLPNKHSRSHSGSSTSTEASPAHHTRSKPKGHLGKLGATSREIQAESPQKIQPLSSSPVPKIPTTKVQVESSSPIPEPHLDDEKRPRSSSSIATASNPSTPRKLGRLRGSQSVAEATTPKRTIGDQTSTQTTPTHNRLGRLRRGSSQVTTQSQPATQKPDASLETKMQAVAADDSDASTASTASTASSPTSPAHNKSQSKHTLGQLKHSSSPQPQDGIDDISSTSQSQQPATQKQEEQEPEEELTKEEKANRRREELKRKIGDTDTTTTGTSAAGAAGLRKKRKF</sequence>
<feature type="compositionally biased region" description="Polar residues" evidence="8">
    <location>
        <begin position="492"/>
        <end position="504"/>
    </location>
</feature>
<feature type="domain" description="XLF-like N-terminal" evidence="9">
    <location>
        <begin position="7"/>
        <end position="122"/>
    </location>
</feature>
<keyword evidence="5" id="KW-0539">Nucleus</keyword>
<dbReference type="EMBL" id="JAVRRG010000146">
    <property type="protein sequence ID" value="KAK5080641.1"/>
    <property type="molecule type" value="Genomic_DNA"/>
</dbReference>
<evidence type="ECO:0000256" key="5">
    <source>
        <dbReference type="ARBA" id="ARBA00023242"/>
    </source>
</evidence>
<evidence type="ECO:0000256" key="1">
    <source>
        <dbReference type="ARBA" id="ARBA00004123"/>
    </source>
</evidence>
<feature type="region of interest" description="Disordered" evidence="8">
    <location>
        <begin position="268"/>
        <end position="633"/>
    </location>
</feature>
<evidence type="ECO:0000259" key="10">
    <source>
        <dbReference type="Pfam" id="PF21928"/>
    </source>
</evidence>
<feature type="compositionally biased region" description="Polar residues" evidence="8">
    <location>
        <begin position="413"/>
        <end position="422"/>
    </location>
</feature>
<keyword evidence="2" id="KW-0227">DNA damage</keyword>
<feature type="compositionally biased region" description="Low complexity" evidence="8">
    <location>
        <begin position="436"/>
        <end position="449"/>
    </location>
</feature>
<name>A0ABR0JZW4_9EURO</name>
<dbReference type="CDD" id="cd22285">
    <property type="entry name" value="HD_XLF_N"/>
    <property type="match status" value="1"/>
</dbReference>
<evidence type="ECO:0000256" key="6">
    <source>
        <dbReference type="ARBA" id="ARBA00025747"/>
    </source>
</evidence>
<feature type="compositionally biased region" description="Pro residues" evidence="8">
    <location>
        <begin position="342"/>
        <end position="351"/>
    </location>
</feature>
<keyword evidence="3" id="KW-0238">DNA-binding</keyword>
<evidence type="ECO:0000256" key="2">
    <source>
        <dbReference type="ARBA" id="ARBA00022763"/>
    </source>
</evidence>
<comment type="caution">
    <text evidence="11">The sequence shown here is derived from an EMBL/GenBank/DDBJ whole genome shotgun (WGS) entry which is preliminary data.</text>
</comment>
<feature type="compositionally biased region" description="Basic residues" evidence="8">
    <location>
        <begin position="371"/>
        <end position="381"/>
    </location>
</feature>
<feature type="compositionally biased region" description="Polar residues" evidence="8">
    <location>
        <begin position="542"/>
        <end position="562"/>
    </location>
</feature>
<evidence type="ECO:0000256" key="3">
    <source>
        <dbReference type="ARBA" id="ARBA00023125"/>
    </source>
</evidence>
<dbReference type="Pfam" id="PF09302">
    <property type="entry name" value="XLF"/>
    <property type="match status" value="1"/>
</dbReference>
<feature type="compositionally biased region" description="Low complexity" evidence="8">
    <location>
        <begin position="612"/>
        <end position="626"/>
    </location>
</feature>